<feature type="compositionally biased region" description="Polar residues" evidence="1">
    <location>
        <begin position="1"/>
        <end position="11"/>
    </location>
</feature>
<name>A0AA40A370_9PEZI</name>
<keyword evidence="3" id="KW-1185">Reference proteome</keyword>
<feature type="region of interest" description="Disordered" evidence="1">
    <location>
        <begin position="1"/>
        <end position="31"/>
    </location>
</feature>
<accession>A0AA40A370</accession>
<organism evidence="2 3">
    <name type="scientific">Lasiosphaeris hirsuta</name>
    <dbReference type="NCBI Taxonomy" id="260670"/>
    <lineage>
        <taxon>Eukaryota</taxon>
        <taxon>Fungi</taxon>
        <taxon>Dikarya</taxon>
        <taxon>Ascomycota</taxon>
        <taxon>Pezizomycotina</taxon>
        <taxon>Sordariomycetes</taxon>
        <taxon>Sordariomycetidae</taxon>
        <taxon>Sordariales</taxon>
        <taxon>Lasiosphaeriaceae</taxon>
        <taxon>Lasiosphaeris</taxon>
    </lineage>
</organism>
<reference evidence="2" key="1">
    <citation type="submission" date="2023-06" db="EMBL/GenBank/DDBJ databases">
        <title>Genome-scale phylogeny and comparative genomics of the fungal order Sordariales.</title>
        <authorList>
            <consortium name="Lawrence Berkeley National Laboratory"/>
            <person name="Hensen N."/>
            <person name="Bonometti L."/>
            <person name="Westerberg I."/>
            <person name="Brannstrom I.O."/>
            <person name="Guillou S."/>
            <person name="Cros-Aarteil S."/>
            <person name="Calhoun S."/>
            <person name="Haridas S."/>
            <person name="Kuo A."/>
            <person name="Mondo S."/>
            <person name="Pangilinan J."/>
            <person name="Riley R."/>
            <person name="Labutti K."/>
            <person name="Andreopoulos B."/>
            <person name="Lipzen A."/>
            <person name="Chen C."/>
            <person name="Yanf M."/>
            <person name="Daum C."/>
            <person name="Ng V."/>
            <person name="Clum A."/>
            <person name="Steindorff A."/>
            <person name="Ohm R."/>
            <person name="Martin F."/>
            <person name="Silar P."/>
            <person name="Natvig D."/>
            <person name="Lalanne C."/>
            <person name="Gautier V."/>
            <person name="Ament-Velasquez S.L."/>
            <person name="Kruys A."/>
            <person name="Hutchinson M.I."/>
            <person name="Powell A.J."/>
            <person name="Barry K."/>
            <person name="Miller A.N."/>
            <person name="Grigoriev I.V."/>
            <person name="Debuchy R."/>
            <person name="Gladieux P."/>
            <person name="Thoren M.H."/>
            <person name="Johannesson H."/>
        </authorList>
    </citation>
    <scope>NUCLEOTIDE SEQUENCE</scope>
    <source>
        <strain evidence="2">SMH4607-1</strain>
    </source>
</reference>
<proteinExistence type="predicted"/>
<evidence type="ECO:0000313" key="3">
    <source>
        <dbReference type="Proteomes" id="UP001172102"/>
    </source>
</evidence>
<gene>
    <name evidence="2" type="ORF">B0H67DRAFT_334910</name>
</gene>
<sequence length="93" mass="10160">MPMTAEQSKQCSNRHHKSIPRGNLPRKDARPAATKPVCLASCLMGSGYPLLDRGSRRLWICLSHCLPGNTTPAFTFRLLIEAGYQVLGHGSLA</sequence>
<evidence type="ECO:0000313" key="2">
    <source>
        <dbReference type="EMBL" id="KAK0708264.1"/>
    </source>
</evidence>
<protein>
    <submittedName>
        <fullName evidence="2">Uncharacterized protein</fullName>
    </submittedName>
</protein>
<dbReference type="Proteomes" id="UP001172102">
    <property type="component" value="Unassembled WGS sequence"/>
</dbReference>
<comment type="caution">
    <text evidence="2">The sequence shown here is derived from an EMBL/GenBank/DDBJ whole genome shotgun (WGS) entry which is preliminary data.</text>
</comment>
<dbReference type="AlphaFoldDB" id="A0AA40A370"/>
<dbReference type="EMBL" id="JAUKUA010000006">
    <property type="protein sequence ID" value="KAK0708264.1"/>
    <property type="molecule type" value="Genomic_DNA"/>
</dbReference>
<evidence type="ECO:0000256" key="1">
    <source>
        <dbReference type="SAM" id="MobiDB-lite"/>
    </source>
</evidence>